<dbReference type="InterPro" id="IPR028347">
    <property type="entry name" value="START_dom_prot"/>
</dbReference>
<feature type="domain" description="START" evidence="2">
    <location>
        <begin position="18"/>
        <end position="191"/>
    </location>
</feature>
<gene>
    <name evidence="3" type="ORF">AWE51_08300</name>
</gene>
<reference evidence="3 4" key="1">
    <citation type="submission" date="2016-01" db="EMBL/GenBank/DDBJ databases">
        <title>The draft genome sequence of Aquimarina sp. RZW4-3-2.</title>
        <authorList>
            <person name="Wang Y."/>
        </authorList>
    </citation>
    <scope>NUCLEOTIDE SEQUENCE [LARGE SCALE GENOMIC DNA]</scope>
    <source>
        <strain evidence="3 4">RZW4-3-2</strain>
    </source>
</reference>
<dbReference type="PIRSF" id="PIRSF039033">
    <property type="entry name" value="START_dom"/>
    <property type="match status" value="1"/>
</dbReference>
<accession>A0A162Z9G6</accession>
<evidence type="ECO:0000313" key="4">
    <source>
        <dbReference type="Proteomes" id="UP000076715"/>
    </source>
</evidence>
<keyword evidence="1" id="KW-0732">Signal</keyword>
<evidence type="ECO:0000313" key="3">
    <source>
        <dbReference type="EMBL" id="KZS39642.1"/>
    </source>
</evidence>
<proteinExistence type="predicted"/>
<dbReference type="InterPro" id="IPR002913">
    <property type="entry name" value="START_lipid-bd_dom"/>
</dbReference>
<feature type="signal peptide" evidence="1">
    <location>
        <begin position="1"/>
        <end position="18"/>
    </location>
</feature>
<dbReference type="Gene3D" id="3.30.530.20">
    <property type="match status" value="1"/>
</dbReference>
<dbReference type="EMBL" id="LQRT01000024">
    <property type="protein sequence ID" value="KZS39642.1"/>
    <property type="molecule type" value="Genomic_DNA"/>
</dbReference>
<protein>
    <recommendedName>
        <fullName evidence="2">START domain-containing protein</fullName>
    </recommendedName>
</protein>
<sequence length="199" mass="22979">MKKIYCLLFILLPFVVNSQNEWKIAKSNKGIQIQVRKTGNSPYKEYKAITSINTSLDQVLRELLEAPEYMENCKEGISHLVKINKQGDYIFYAKNEFSWPVKDRDVVSRIRIERISKTVIKLNIDAVPEEVPRLKNTLRIQEMSGFWLLEEKNGTVAVTQQLYINPEGSLPPFITNSLLVTGPFKTFLELRNKLEKANS</sequence>
<dbReference type="OrthoDB" id="5734556at2"/>
<dbReference type="Pfam" id="PF01852">
    <property type="entry name" value="START"/>
    <property type="match status" value="1"/>
</dbReference>
<dbReference type="RefSeq" id="WP_066315303.1">
    <property type="nucleotide sequence ID" value="NZ_LQRT01000024.1"/>
</dbReference>
<organism evidence="3 4">
    <name type="scientific">Aquimarina aggregata</name>
    <dbReference type="NCBI Taxonomy" id="1642818"/>
    <lineage>
        <taxon>Bacteria</taxon>
        <taxon>Pseudomonadati</taxon>
        <taxon>Bacteroidota</taxon>
        <taxon>Flavobacteriia</taxon>
        <taxon>Flavobacteriales</taxon>
        <taxon>Flavobacteriaceae</taxon>
        <taxon>Aquimarina</taxon>
    </lineage>
</organism>
<name>A0A162Z9G6_9FLAO</name>
<feature type="chain" id="PRO_5007841423" description="START domain-containing protein" evidence="1">
    <location>
        <begin position="19"/>
        <end position="199"/>
    </location>
</feature>
<comment type="caution">
    <text evidence="3">The sequence shown here is derived from an EMBL/GenBank/DDBJ whole genome shotgun (WGS) entry which is preliminary data.</text>
</comment>
<dbReference type="InterPro" id="IPR023393">
    <property type="entry name" value="START-like_dom_sf"/>
</dbReference>
<dbReference type="STRING" id="1642818.AWE51_08300"/>
<dbReference type="GO" id="GO:0008289">
    <property type="term" value="F:lipid binding"/>
    <property type="evidence" value="ECO:0007669"/>
    <property type="project" value="InterPro"/>
</dbReference>
<evidence type="ECO:0000259" key="2">
    <source>
        <dbReference type="Pfam" id="PF01852"/>
    </source>
</evidence>
<dbReference type="Proteomes" id="UP000076715">
    <property type="component" value="Unassembled WGS sequence"/>
</dbReference>
<keyword evidence="4" id="KW-1185">Reference proteome</keyword>
<dbReference type="SUPFAM" id="SSF55961">
    <property type="entry name" value="Bet v1-like"/>
    <property type="match status" value="1"/>
</dbReference>
<dbReference type="AlphaFoldDB" id="A0A162Z9G6"/>
<evidence type="ECO:0000256" key="1">
    <source>
        <dbReference type="SAM" id="SignalP"/>
    </source>
</evidence>